<sequence length="941" mass="105442">IETSPLNCPPLLPHPLPSSPDQLYWWYMSRHPAWATQVTCNTGERPLLLLPKPYIPVTSPLLPKHGPQTLSETPLQHLTHALHPPFWDTEKTPSLLPIWKIVPPPPLFNTKQRYSVQSTSRPNNNECKLEQYKTSTPQPYNNVHSMQISQRFKTTYNPGKVIKTQAVSPTRETWYQMRSKNCQINAGQNSDLCMPCTHPGLGPNSATTVHLLSDRSRFANISSSSAGQSHNSGQPEHECLPVTSPTPVTQYKTPMTQCKNSMSLPMAWCKNPTPMTECTRPTSQGETLAHQGPIGQSGVFKSNSTSPVMLSTGPINHCYSKAMPENQTNSPVMLSLVNQATPVSQSLPDGYPIPVSQHTQSITPRHLQHHFASQKILLKAPSAQDNTSLNSVLENRPGLQIQEDTCQNEFVNDTRESTKNLDIKESITSGNDFKVKCRRILNWHKKSEFKKLVAASVVKPEELSDTFSSSIMPGGDNIGRLGFPFSNTRNNIDVEKLHGKYIETGDWEISSVPNIKTENWEISDTTVIKTENWEVSDTPAIKNENWEVSDTSDIKIENWEVSDTSDIKIENWEVSDTSDIKIENWEVSDTSDIKLENWEVSDTSDINNENYKDTNKLVTVNKVAGGQLLNKAGTALSTNYDDCGDGILLDQKFLMTSLDSVMQECPIPSLPENVCATTEDRSGYAITTDKKTSPIIDDKARISSAIVLNHMTPMETHMTLEVVTAKSLLTEDDSLDSLSPDDSTETLILDIEEVHGHTQYKKLNLENNCVLETKKGMNVFIDGGGKAIEMKSDPENVAINECEVIFNKTDSKTYTEKNLHAHLEKSLAVHSEYSNLTIRKSSKGKKNARVRNLPGTIPKRLVTSRVNKEARDYDGNDRCYDIVVQEWFALSEIVERYEVSKKLRRNGSGGIWKKHINKSDTASGHILAQQHHMKMNRFMNR</sequence>
<accession>A0A8J5N3M7</accession>
<feature type="region of interest" description="Disordered" evidence="1">
    <location>
        <begin position="222"/>
        <end position="246"/>
    </location>
</feature>
<evidence type="ECO:0000313" key="2">
    <source>
        <dbReference type="EMBL" id="KAG7172747.1"/>
    </source>
</evidence>
<feature type="region of interest" description="Disordered" evidence="1">
    <location>
        <begin position="279"/>
        <end position="300"/>
    </location>
</feature>
<gene>
    <name evidence="2" type="ORF">Hamer_G006977</name>
</gene>
<reference evidence="2" key="1">
    <citation type="journal article" date="2021" name="Sci. Adv.">
        <title>The American lobster genome reveals insights on longevity, neural, and immune adaptations.</title>
        <authorList>
            <person name="Polinski J.M."/>
            <person name="Zimin A.V."/>
            <person name="Clark K.F."/>
            <person name="Kohn A.B."/>
            <person name="Sadowski N."/>
            <person name="Timp W."/>
            <person name="Ptitsyn A."/>
            <person name="Khanna P."/>
            <person name="Romanova D.Y."/>
            <person name="Williams P."/>
            <person name="Greenwood S.J."/>
            <person name="Moroz L.L."/>
            <person name="Walt D.R."/>
            <person name="Bodnar A.G."/>
        </authorList>
    </citation>
    <scope>NUCLEOTIDE SEQUENCE</scope>
    <source>
        <strain evidence="2">GMGI-L3</strain>
    </source>
</reference>
<feature type="compositionally biased region" description="Low complexity" evidence="1">
    <location>
        <begin position="222"/>
        <end position="234"/>
    </location>
</feature>
<evidence type="ECO:0000313" key="3">
    <source>
        <dbReference type="Proteomes" id="UP000747542"/>
    </source>
</evidence>
<proteinExistence type="predicted"/>
<name>A0A8J5N3M7_HOMAM</name>
<comment type="caution">
    <text evidence="2">The sequence shown here is derived from an EMBL/GenBank/DDBJ whole genome shotgun (WGS) entry which is preliminary data.</text>
</comment>
<dbReference type="AlphaFoldDB" id="A0A8J5N3M7"/>
<feature type="non-terminal residue" evidence="2">
    <location>
        <position position="1"/>
    </location>
</feature>
<protein>
    <submittedName>
        <fullName evidence="2">Uncharacterized protein</fullName>
    </submittedName>
</protein>
<evidence type="ECO:0000256" key="1">
    <source>
        <dbReference type="SAM" id="MobiDB-lite"/>
    </source>
</evidence>
<keyword evidence="3" id="KW-1185">Reference proteome</keyword>
<dbReference type="Proteomes" id="UP000747542">
    <property type="component" value="Unassembled WGS sequence"/>
</dbReference>
<organism evidence="2 3">
    <name type="scientific">Homarus americanus</name>
    <name type="common">American lobster</name>
    <dbReference type="NCBI Taxonomy" id="6706"/>
    <lineage>
        <taxon>Eukaryota</taxon>
        <taxon>Metazoa</taxon>
        <taxon>Ecdysozoa</taxon>
        <taxon>Arthropoda</taxon>
        <taxon>Crustacea</taxon>
        <taxon>Multicrustacea</taxon>
        <taxon>Malacostraca</taxon>
        <taxon>Eumalacostraca</taxon>
        <taxon>Eucarida</taxon>
        <taxon>Decapoda</taxon>
        <taxon>Pleocyemata</taxon>
        <taxon>Astacidea</taxon>
        <taxon>Nephropoidea</taxon>
        <taxon>Nephropidae</taxon>
        <taxon>Homarus</taxon>
    </lineage>
</organism>
<dbReference type="EMBL" id="JAHLQT010010484">
    <property type="protein sequence ID" value="KAG7172747.1"/>
    <property type="molecule type" value="Genomic_DNA"/>
</dbReference>